<evidence type="ECO:0000259" key="3">
    <source>
        <dbReference type="PROSITE" id="PS50103"/>
    </source>
</evidence>
<feature type="region of interest" description="Disordered" evidence="2">
    <location>
        <begin position="322"/>
        <end position="438"/>
    </location>
</feature>
<accession>A0A835XIE6</accession>
<sequence length="911" mass="94957">MATPERPTWLTCKVPGKPCAHCNLEVAVGSLIWPAEPSGYLHAACAHALVAEGLLQLVPPTCKHLAARGFCLLGSRCFYTHPPQPPPLPAGGLQATAPGSAHGLEAVSSGVAAAALPASAAAVAAVAPLVAAGRRKLSNAEAARLNRGAGRRSKVRNRWRVSAFRGWLLDTFGLERLCQGSGVLDVAGGKGELAFELLNLNGVPSTLLDPRPMQLDRYVKLMQAGVYERSRAFEVYNSMRGASVVTAALDAEDGGTLGGREPVHLKMFLTDQVVAFLGRLATLRRSGLEGGADWAMAMEDSMQALLSSQRRAAEVAWTRKGLQSLDRHEDGGGDSTDSMTPGSSRRGEAIGHRWRRRRQKASNPDDTSSEEPGSADPDPGLEATQPTQIGQGAGGRTGEVSDVGRDLPGVTEHDVGRSDGSVEGTAAAPSGGSDCQEGRRWAVSAVQTLLSCSVVAAMHPDQAAEPAARLALALGVPFAIVPCCVYATEFPARKLADGQQVRSYEQLCQFLAELGGEGVATLPFEGKNQLIYRLPSSTAVRAGSRSRAALSVVNVATGCARTQPQYLPQQPTQQRQADLPRPRRLDEASSAAQPRPASLDSRIADRLSSLARSQDVVAGVIGVGLLSAVTLCVASLPPVELAASSVAILPPHEFGPADFPDICFGPDRPVWALMLNSQEPSVSADAEAQRATQYALASAIRPSHLLHLSRVLCADAVDWVAGEARGAAEEAAEAVQGTLGAAYGTYKRWTEETPVISSSMLGELSTIGTTMARWCVVKAFLAGQLLLPAFGMSAILSLTEVEGESGASAPMSHNGCPVTAMAQELAAAAVISAAVIAMAGDRPSFGFVAGLAVAMVDAAVHHASVGSTPALQPLPEQRFPKLPGSSPHPFGLGASACVGGVCVEVCSRPLQ</sequence>
<feature type="zinc finger region" description="C3H1-type" evidence="1">
    <location>
        <begin position="56"/>
        <end position="84"/>
    </location>
</feature>
<feature type="compositionally biased region" description="Basic and acidic residues" evidence="2">
    <location>
        <begin position="578"/>
        <end position="587"/>
    </location>
</feature>
<evidence type="ECO:0000313" key="4">
    <source>
        <dbReference type="EMBL" id="KAG2484381.1"/>
    </source>
</evidence>
<reference evidence="4" key="1">
    <citation type="journal article" date="2020" name="bioRxiv">
        <title>Comparative genomics of Chlamydomonas.</title>
        <authorList>
            <person name="Craig R.J."/>
            <person name="Hasan A.R."/>
            <person name="Ness R.W."/>
            <person name="Keightley P.D."/>
        </authorList>
    </citation>
    <scope>NUCLEOTIDE SEQUENCE</scope>
    <source>
        <strain evidence="4">CCAP 11/70</strain>
    </source>
</reference>
<keyword evidence="5" id="KW-1185">Reference proteome</keyword>
<dbReference type="GO" id="GO:0008270">
    <property type="term" value="F:zinc ion binding"/>
    <property type="evidence" value="ECO:0007669"/>
    <property type="project" value="UniProtKB-KW"/>
</dbReference>
<feature type="region of interest" description="Disordered" evidence="2">
    <location>
        <begin position="563"/>
        <end position="599"/>
    </location>
</feature>
<evidence type="ECO:0000313" key="5">
    <source>
        <dbReference type="Proteomes" id="UP000612055"/>
    </source>
</evidence>
<name>A0A835XIE6_9CHLO</name>
<comment type="caution">
    <text evidence="4">The sequence shown here is derived from an EMBL/GenBank/DDBJ whole genome shotgun (WGS) entry which is preliminary data.</text>
</comment>
<dbReference type="OrthoDB" id="7459479at2759"/>
<dbReference type="EMBL" id="JAEHOE010000151">
    <property type="protein sequence ID" value="KAG2484381.1"/>
    <property type="molecule type" value="Genomic_DNA"/>
</dbReference>
<keyword evidence="1" id="KW-0862">Zinc</keyword>
<protein>
    <recommendedName>
        <fullName evidence="3">C3H1-type domain-containing protein</fullName>
    </recommendedName>
</protein>
<keyword evidence="1" id="KW-0863">Zinc-finger</keyword>
<dbReference type="PROSITE" id="PS50103">
    <property type="entry name" value="ZF_C3H1"/>
    <property type="match status" value="1"/>
</dbReference>
<evidence type="ECO:0000256" key="2">
    <source>
        <dbReference type="SAM" id="MobiDB-lite"/>
    </source>
</evidence>
<dbReference type="Proteomes" id="UP000612055">
    <property type="component" value="Unassembled WGS sequence"/>
</dbReference>
<feature type="compositionally biased region" description="Low complexity" evidence="2">
    <location>
        <begin position="563"/>
        <end position="576"/>
    </location>
</feature>
<dbReference type="InterPro" id="IPR000571">
    <property type="entry name" value="Znf_CCCH"/>
</dbReference>
<evidence type="ECO:0000256" key="1">
    <source>
        <dbReference type="PROSITE-ProRule" id="PRU00723"/>
    </source>
</evidence>
<dbReference type="PANTHER" id="PTHR36971">
    <property type="entry name" value="UNNAMED PRODUCT"/>
    <property type="match status" value="1"/>
</dbReference>
<organism evidence="4 5">
    <name type="scientific">Edaphochlamys debaryana</name>
    <dbReference type="NCBI Taxonomy" id="47281"/>
    <lineage>
        <taxon>Eukaryota</taxon>
        <taxon>Viridiplantae</taxon>
        <taxon>Chlorophyta</taxon>
        <taxon>core chlorophytes</taxon>
        <taxon>Chlorophyceae</taxon>
        <taxon>CS clade</taxon>
        <taxon>Chlamydomonadales</taxon>
        <taxon>Chlamydomonadales incertae sedis</taxon>
        <taxon>Edaphochlamys</taxon>
    </lineage>
</organism>
<keyword evidence="1" id="KW-0479">Metal-binding</keyword>
<proteinExistence type="predicted"/>
<dbReference type="AlphaFoldDB" id="A0A835XIE6"/>
<feature type="domain" description="C3H1-type" evidence="3">
    <location>
        <begin position="56"/>
        <end position="84"/>
    </location>
</feature>
<dbReference type="PANTHER" id="PTHR36971:SF1">
    <property type="entry name" value="METHYLTRANSFERASE DOMAIN-CONTAINING PROTEIN"/>
    <property type="match status" value="1"/>
</dbReference>
<gene>
    <name evidence="4" type="ORF">HYH03_016797</name>
</gene>